<dbReference type="Proteomes" id="UP000001693">
    <property type="component" value="Chromosome"/>
</dbReference>
<organism evidence="1 2">
    <name type="scientific">Leptothrix cholodnii (strain ATCC 51168 / LMG 8142 / SP-6)</name>
    <name type="common">Leptothrix discophora (strain SP-6)</name>
    <dbReference type="NCBI Taxonomy" id="395495"/>
    <lineage>
        <taxon>Bacteria</taxon>
        <taxon>Pseudomonadati</taxon>
        <taxon>Pseudomonadota</taxon>
        <taxon>Betaproteobacteria</taxon>
        <taxon>Burkholderiales</taxon>
        <taxon>Sphaerotilaceae</taxon>
        <taxon>Leptothrix</taxon>
    </lineage>
</organism>
<evidence type="ECO:0000313" key="2">
    <source>
        <dbReference type="Proteomes" id="UP000001693"/>
    </source>
</evidence>
<dbReference type="eggNOG" id="ENOG5032TZ0">
    <property type="taxonomic scope" value="Bacteria"/>
</dbReference>
<protein>
    <recommendedName>
        <fullName evidence="3">DUF4747 domain-containing protein</fullName>
    </recommendedName>
</protein>
<evidence type="ECO:0000313" key="1">
    <source>
        <dbReference type="EMBL" id="ACB34528.1"/>
    </source>
</evidence>
<accession>B1Y3K0</accession>
<proteinExistence type="predicted"/>
<evidence type="ECO:0008006" key="3">
    <source>
        <dbReference type="Google" id="ProtNLM"/>
    </source>
</evidence>
<dbReference type="HOGENOM" id="CLU_078997_0_0_4"/>
<dbReference type="EMBL" id="CP001013">
    <property type="protein sequence ID" value="ACB34528.1"/>
    <property type="molecule type" value="Genomic_DNA"/>
</dbReference>
<dbReference type="Pfam" id="PF15931">
    <property type="entry name" value="DUF4747"/>
    <property type="match status" value="1"/>
</dbReference>
<gene>
    <name evidence="1" type="ordered locus">Lcho_2262</name>
</gene>
<dbReference type="STRING" id="395495.Lcho_2262"/>
<dbReference type="KEGG" id="lch:Lcho_2262"/>
<keyword evidence="2" id="KW-1185">Reference proteome</keyword>
<name>B1Y3K0_LEPCP</name>
<reference evidence="1 2" key="1">
    <citation type="submission" date="2008-03" db="EMBL/GenBank/DDBJ databases">
        <title>Complete sequence of Leptothrix cholodnii SP-6.</title>
        <authorList>
            <consortium name="US DOE Joint Genome Institute"/>
            <person name="Copeland A."/>
            <person name="Lucas S."/>
            <person name="Lapidus A."/>
            <person name="Glavina del Rio T."/>
            <person name="Dalin E."/>
            <person name="Tice H."/>
            <person name="Bruce D."/>
            <person name="Goodwin L."/>
            <person name="Pitluck S."/>
            <person name="Chertkov O."/>
            <person name="Brettin T."/>
            <person name="Detter J.C."/>
            <person name="Han C."/>
            <person name="Kuske C.R."/>
            <person name="Schmutz J."/>
            <person name="Larimer F."/>
            <person name="Land M."/>
            <person name="Hauser L."/>
            <person name="Kyrpides N."/>
            <person name="Lykidis A."/>
            <person name="Emerson D."/>
            <person name="Richardson P."/>
        </authorList>
    </citation>
    <scope>NUCLEOTIDE SEQUENCE [LARGE SCALE GENOMIC DNA]</scope>
    <source>
        <strain evidence="2">ATCC 51168 / LMG 8142 / SP-6</strain>
    </source>
</reference>
<dbReference type="InterPro" id="IPR031832">
    <property type="entry name" value="DUF4747"/>
</dbReference>
<dbReference type="AlphaFoldDB" id="B1Y3K0"/>
<sequence>MMRDAFSLRAVVPVGGVYGALIGSLHVAEPEDPRNDVTGEIYRFLKLDPNEPWFNAETREAATAKELRQISIPEHLLPHLQRIPFVFRPKVHRLYFVARDRKDSLAPSTAKLLFEAVLNRLTNELNYPPFEVTVRPDKGALDEVLSLASLEHIVIDLVPPNADDGHAEQERWKKKLKAQNVRRQTLRLDGLRNESIKPDKDTLELARVASHNGKVTASGHDLNGMKQELSTTDRPLIERVLVNPEVETVMLALKRTADVLGTE</sequence>